<dbReference type="EMBL" id="CM047900">
    <property type="protein sequence ID" value="KAJ0099607.1"/>
    <property type="molecule type" value="Genomic_DNA"/>
</dbReference>
<proteinExistence type="predicted"/>
<accession>A0ACC1BL81</accession>
<name>A0ACC1BL81_9ROSI</name>
<evidence type="ECO:0000313" key="2">
    <source>
        <dbReference type="Proteomes" id="UP001164250"/>
    </source>
</evidence>
<reference evidence="2" key="1">
    <citation type="journal article" date="2023" name="G3 (Bethesda)">
        <title>Genome assembly and association tests identify interacting loci associated with vigor, precocity, and sex in interspecific pistachio rootstocks.</title>
        <authorList>
            <person name="Palmer W."/>
            <person name="Jacygrad E."/>
            <person name="Sagayaradj S."/>
            <person name="Cavanaugh K."/>
            <person name="Han R."/>
            <person name="Bertier L."/>
            <person name="Beede B."/>
            <person name="Kafkas S."/>
            <person name="Golino D."/>
            <person name="Preece J."/>
            <person name="Michelmore R."/>
        </authorList>
    </citation>
    <scope>NUCLEOTIDE SEQUENCE [LARGE SCALE GENOMIC DNA]</scope>
</reference>
<dbReference type="Proteomes" id="UP001164250">
    <property type="component" value="Chromosome 4"/>
</dbReference>
<gene>
    <name evidence="1" type="ORF">Patl1_20954</name>
</gene>
<organism evidence="1 2">
    <name type="scientific">Pistacia atlantica</name>
    <dbReference type="NCBI Taxonomy" id="434234"/>
    <lineage>
        <taxon>Eukaryota</taxon>
        <taxon>Viridiplantae</taxon>
        <taxon>Streptophyta</taxon>
        <taxon>Embryophyta</taxon>
        <taxon>Tracheophyta</taxon>
        <taxon>Spermatophyta</taxon>
        <taxon>Magnoliopsida</taxon>
        <taxon>eudicotyledons</taxon>
        <taxon>Gunneridae</taxon>
        <taxon>Pentapetalae</taxon>
        <taxon>rosids</taxon>
        <taxon>malvids</taxon>
        <taxon>Sapindales</taxon>
        <taxon>Anacardiaceae</taxon>
        <taxon>Pistacia</taxon>
    </lineage>
</organism>
<evidence type="ECO:0000313" key="1">
    <source>
        <dbReference type="EMBL" id="KAJ0099607.1"/>
    </source>
</evidence>
<comment type="caution">
    <text evidence="1">The sequence shown here is derived from an EMBL/GenBank/DDBJ whole genome shotgun (WGS) entry which is preliminary data.</text>
</comment>
<keyword evidence="2" id="KW-1185">Reference proteome</keyword>
<sequence length="337" mass="38177">MEVDMRISVCSSFVVGFYLAAALIEGQMKLNKGGVTSISDLQSEEVKTTMAKHHQAREQIKSSPEKLDNFHELEEELELANCLSFRESSLSSSRVKPESLALNIEEGTPGQVSRERRDGTNSFSGSFQRGPYSGFEIQWNSRIRELLKCNDGKLAKFFLGFKEFPLRRGLLGECLFLFLCFEASVLGSDYLYMLVVNDDKKCLELNKDVRTMDIVSQIGWDLGYILIAIFQLRIDSHQKARKRSWLILLVDVLVVLPVGQVLLILSINQKMTRMDLTFVFDLFLVQYALRVLRLCPLFRYRSGAIADDWSNFSGIEIFIGAIFALCYMGAAGTKGRI</sequence>
<protein>
    <submittedName>
        <fullName evidence="1">Uncharacterized protein</fullName>
    </submittedName>
</protein>